<dbReference type="Pfam" id="PF09087">
    <property type="entry name" value="Cyc-maltodext_N"/>
    <property type="match status" value="1"/>
</dbReference>
<dbReference type="InterPro" id="IPR015171">
    <property type="entry name" value="Cyc-maltodext_N"/>
</dbReference>
<protein>
    <submittedName>
        <fullName evidence="5">Glycoside hydrolase family 13 protein</fullName>
    </submittedName>
</protein>
<dbReference type="CDD" id="cd11340">
    <property type="entry name" value="AmyAc_bac_CMD_like_3"/>
    <property type="match status" value="1"/>
</dbReference>
<dbReference type="InterPro" id="IPR014756">
    <property type="entry name" value="Ig_E-set"/>
</dbReference>
<dbReference type="InterPro" id="IPR013783">
    <property type="entry name" value="Ig-like_fold"/>
</dbReference>
<dbReference type="PANTHER" id="PTHR10357:SF210">
    <property type="entry name" value="MALTODEXTRIN GLUCOSIDASE"/>
    <property type="match status" value="1"/>
</dbReference>
<comment type="caution">
    <text evidence="5">The sequence shown here is derived from an EMBL/GenBank/DDBJ whole genome shotgun (WGS) entry which is preliminary data.</text>
</comment>
<dbReference type="Gene3D" id="2.60.40.10">
    <property type="entry name" value="Immunoglobulins"/>
    <property type="match status" value="1"/>
</dbReference>
<reference evidence="5 6" key="1">
    <citation type="submission" date="2024-07" db="EMBL/GenBank/DDBJ databases">
        <title>The genome sequence of type strain Sediminicola arcticus GDMCC 1.2805.</title>
        <authorList>
            <person name="Liu Y."/>
        </authorList>
    </citation>
    <scope>NUCLEOTIDE SEQUENCE [LARGE SCALE GENOMIC DNA]</scope>
    <source>
        <strain evidence="5 6">GDMCC 1.2805</strain>
    </source>
</reference>
<evidence type="ECO:0000313" key="6">
    <source>
        <dbReference type="Proteomes" id="UP001549799"/>
    </source>
</evidence>
<name>A0ABV2SVW6_9FLAO</name>
<dbReference type="SUPFAM" id="SSF51011">
    <property type="entry name" value="Glycosyl hydrolase domain"/>
    <property type="match status" value="1"/>
</dbReference>
<keyword evidence="6" id="KW-1185">Reference proteome</keyword>
<dbReference type="InterPro" id="IPR013780">
    <property type="entry name" value="Glyco_hydro_b"/>
</dbReference>
<evidence type="ECO:0000256" key="3">
    <source>
        <dbReference type="SAM" id="SignalP"/>
    </source>
</evidence>
<evidence type="ECO:0000259" key="4">
    <source>
        <dbReference type="SMART" id="SM00642"/>
    </source>
</evidence>
<dbReference type="Gene3D" id="2.60.40.1180">
    <property type="entry name" value="Golgi alpha-mannosidase II"/>
    <property type="match status" value="1"/>
</dbReference>
<dbReference type="Pfam" id="PF00128">
    <property type="entry name" value="Alpha-amylase"/>
    <property type="match status" value="1"/>
</dbReference>
<evidence type="ECO:0000256" key="1">
    <source>
        <dbReference type="ARBA" id="ARBA00022801"/>
    </source>
</evidence>
<proteinExistence type="predicted"/>
<dbReference type="SUPFAM" id="SSF51445">
    <property type="entry name" value="(Trans)glycosidases"/>
    <property type="match status" value="1"/>
</dbReference>
<keyword evidence="3" id="KW-0732">Signal</keyword>
<sequence length="612" mass="71153">MKKVFFLICSVLSCVSVMGQVDRVEPPFWWSGMKNPAVQVMLYGKEIAKYDPDVKGLDVADVHRTENLNYLFITLNIASVKAGIFEIRLKDGDDLVQTIPFELKERKSNSAHRKSYDSSDLIYLLMPDRFANGNPAIDSHPDVIENVNRKLDGGRHGGDIQGIIDHLNYIEELGVTAIWSTPLCVDNDEKYSYHTYAQSDVYKIDPRFGTNEDYKRLASELHKREMKLVFDYVTNHWGLTHWMMKDLPTYDWIHQFPGYGQTNYRTTTQMDPNTSQYDYRYCMDGWFVKSMPDLNQKNPLVLNYLTQNAIWWIEYANLDGFRVDTYSFNDKEAIAKWTKAITDEYPNFNIAGEVWMHDQAQMAYWQKDSQVGAIQGYNSNLPTVMDFTLHDAIMEVFRVEKPTWNTGIIQVYENFVNDFLYPNINNILVFAENHDTPRINELYPNFEDYQLAMTLIATVRGIPQIYYGSEIGMKGDKYRGDGDIRRDFPGGWQSDSSTAFTAEGRNETQNRYFNFSKKLFNWRKSANVIHQGQTTHYLPEDELYVYFRFMEGKAVMVILNNNKTSKELSLDRFTENLKGFQQGKDVLTDAVIKLGHKLTIRPKKSMILELEK</sequence>
<keyword evidence="2" id="KW-0326">Glycosidase</keyword>
<gene>
    <name evidence="5" type="ORF">ABXZ36_11735</name>
</gene>
<dbReference type="RefSeq" id="WP_354615856.1">
    <property type="nucleotide sequence ID" value="NZ_JBEXAE010000005.1"/>
</dbReference>
<keyword evidence="1 5" id="KW-0378">Hydrolase</keyword>
<dbReference type="Gene3D" id="3.20.20.80">
    <property type="entry name" value="Glycosidases"/>
    <property type="match status" value="1"/>
</dbReference>
<dbReference type="GO" id="GO:0016787">
    <property type="term" value="F:hydrolase activity"/>
    <property type="evidence" value="ECO:0007669"/>
    <property type="project" value="UniProtKB-KW"/>
</dbReference>
<evidence type="ECO:0000256" key="2">
    <source>
        <dbReference type="ARBA" id="ARBA00023295"/>
    </source>
</evidence>
<dbReference type="InterPro" id="IPR006047">
    <property type="entry name" value="GH13_cat_dom"/>
</dbReference>
<feature type="domain" description="Glycosyl hydrolase family 13 catalytic" evidence="4">
    <location>
        <begin position="124"/>
        <end position="523"/>
    </location>
</feature>
<accession>A0ABV2SVW6</accession>
<dbReference type="EMBL" id="JBEXAE010000005">
    <property type="protein sequence ID" value="MET6991317.1"/>
    <property type="molecule type" value="Genomic_DNA"/>
</dbReference>
<dbReference type="Proteomes" id="UP001549799">
    <property type="component" value="Unassembled WGS sequence"/>
</dbReference>
<feature type="chain" id="PRO_5046161121" evidence="3">
    <location>
        <begin position="20"/>
        <end position="612"/>
    </location>
</feature>
<dbReference type="PANTHER" id="PTHR10357">
    <property type="entry name" value="ALPHA-AMYLASE FAMILY MEMBER"/>
    <property type="match status" value="1"/>
</dbReference>
<organism evidence="5 6">
    <name type="scientific">Sediminicola arcticus</name>
    <dbReference type="NCBI Taxonomy" id="1574308"/>
    <lineage>
        <taxon>Bacteria</taxon>
        <taxon>Pseudomonadati</taxon>
        <taxon>Bacteroidota</taxon>
        <taxon>Flavobacteriia</taxon>
        <taxon>Flavobacteriales</taxon>
        <taxon>Flavobacteriaceae</taxon>
        <taxon>Sediminicola</taxon>
    </lineage>
</organism>
<feature type="signal peptide" evidence="3">
    <location>
        <begin position="1"/>
        <end position="19"/>
    </location>
</feature>
<dbReference type="InterPro" id="IPR017853">
    <property type="entry name" value="GH"/>
</dbReference>
<dbReference type="SMART" id="SM00642">
    <property type="entry name" value="Aamy"/>
    <property type="match status" value="1"/>
</dbReference>
<dbReference type="SUPFAM" id="SSF81296">
    <property type="entry name" value="E set domains"/>
    <property type="match status" value="1"/>
</dbReference>
<evidence type="ECO:0000313" key="5">
    <source>
        <dbReference type="EMBL" id="MET6991317.1"/>
    </source>
</evidence>